<name>A0AAJ8JRP2_9TREE</name>
<reference evidence="2" key="3">
    <citation type="submission" date="2024-01" db="EMBL/GenBank/DDBJ databases">
        <authorList>
            <person name="Coelho M.A."/>
            <person name="David-Palma M."/>
            <person name="Shea T."/>
            <person name="Sun S."/>
            <person name="Cuomo C.A."/>
            <person name="Heitman J."/>
        </authorList>
    </citation>
    <scope>NUCLEOTIDE SEQUENCE</scope>
    <source>
        <strain evidence="2">CBS 7841</strain>
    </source>
</reference>
<sequence length="195" mass="21866">MDAKFQVLTSQLARRPDILLAIAKRHSTDTLFHPVPSSLSKPPAATPRLRLSVPQESPPYDTLGITLETKAKSINVDITLEGKARTARELKQIVEKMGNDAMAYYHIILRSLVTRYLGRWMIPGAAWFAAACHLVIEPLVLLKRLIRHRVPIVPSTLYMLTVVLIGFGGFLALNHAVIQERIRLILLSDDSRKTQ</sequence>
<feature type="transmembrane region" description="Helical" evidence="1">
    <location>
        <begin position="156"/>
        <end position="178"/>
    </location>
</feature>
<keyword evidence="1" id="KW-1133">Transmembrane helix</keyword>
<gene>
    <name evidence="2" type="ORF">L203_102308</name>
</gene>
<reference evidence="2" key="2">
    <citation type="journal article" date="2022" name="Elife">
        <title>Obligate sexual reproduction of a homothallic fungus closely related to the Cryptococcus pathogenic species complex.</title>
        <authorList>
            <person name="Passer A.R."/>
            <person name="Clancey S.A."/>
            <person name="Shea T."/>
            <person name="David-Palma M."/>
            <person name="Averette A.F."/>
            <person name="Boekhout T."/>
            <person name="Porcel B.M."/>
            <person name="Nowrousian M."/>
            <person name="Cuomo C.A."/>
            <person name="Sun S."/>
            <person name="Heitman J."/>
            <person name="Coelho M.A."/>
        </authorList>
    </citation>
    <scope>NUCLEOTIDE SEQUENCE</scope>
    <source>
        <strain evidence="2">CBS 7841</strain>
    </source>
</reference>
<accession>A0AAJ8JRP2</accession>
<dbReference type="AlphaFoldDB" id="A0AAJ8JRP2"/>
<dbReference type="GeneID" id="91086520"/>
<organism evidence="2 3">
    <name type="scientific">Cryptococcus depauperatus CBS 7841</name>
    <dbReference type="NCBI Taxonomy" id="1295531"/>
    <lineage>
        <taxon>Eukaryota</taxon>
        <taxon>Fungi</taxon>
        <taxon>Dikarya</taxon>
        <taxon>Basidiomycota</taxon>
        <taxon>Agaricomycotina</taxon>
        <taxon>Tremellomycetes</taxon>
        <taxon>Tremellales</taxon>
        <taxon>Cryptococcaceae</taxon>
        <taxon>Cryptococcus</taxon>
    </lineage>
</organism>
<dbReference type="KEGG" id="cdep:91086520"/>
<dbReference type="Proteomes" id="UP000094043">
    <property type="component" value="Chromosome 3"/>
</dbReference>
<evidence type="ECO:0000256" key="1">
    <source>
        <dbReference type="SAM" id="Phobius"/>
    </source>
</evidence>
<proteinExistence type="predicted"/>
<keyword evidence="3" id="KW-1185">Reference proteome</keyword>
<protein>
    <submittedName>
        <fullName evidence="2">Uncharacterized protein</fullName>
    </submittedName>
</protein>
<dbReference type="RefSeq" id="XP_066067832.1">
    <property type="nucleotide sequence ID" value="XM_066211735.1"/>
</dbReference>
<feature type="transmembrane region" description="Helical" evidence="1">
    <location>
        <begin position="116"/>
        <end position="136"/>
    </location>
</feature>
<reference evidence="2" key="1">
    <citation type="submission" date="2016-06" db="EMBL/GenBank/DDBJ databases">
        <authorList>
            <person name="Cuomo C."/>
            <person name="Litvintseva A."/>
            <person name="Heitman J."/>
            <person name="Chen Y."/>
            <person name="Sun S."/>
            <person name="Springer D."/>
            <person name="Dromer F."/>
            <person name="Young S."/>
            <person name="Zeng Q."/>
            <person name="Chapman S."/>
            <person name="Gujja S."/>
            <person name="Saif S."/>
            <person name="Birren B."/>
        </authorList>
    </citation>
    <scope>NUCLEOTIDE SEQUENCE</scope>
    <source>
        <strain evidence="2">CBS 7841</strain>
    </source>
</reference>
<evidence type="ECO:0000313" key="3">
    <source>
        <dbReference type="Proteomes" id="UP000094043"/>
    </source>
</evidence>
<keyword evidence="1" id="KW-0472">Membrane</keyword>
<evidence type="ECO:0000313" key="2">
    <source>
        <dbReference type="EMBL" id="WVN87132.1"/>
    </source>
</evidence>
<keyword evidence="1" id="KW-0812">Transmembrane</keyword>
<dbReference type="EMBL" id="CP143786">
    <property type="protein sequence ID" value="WVN87132.1"/>
    <property type="molecule type" value="Genomic_DNA"/>
</dbReference>